<dbReference type="RefSeq" id="WP_180499990.1">
    <property type="nucleotide sequence ID" value="NZ_CAIJCS010000019.1"/>
</dbReference>
<reference evidence="1 2" key="1">
    <citation type="submission" date="2020-06" db="EMBL/GenBank/DDBJ databases">
        <authorList>
            <person name="Criscuolo A."/>
        </authorList>
    </citation>
    <scope>NUCLEOTIDE SEQUENCE [LARGE SCALE GENOMIC DNA]</scope>
    <source>
        <strain evidence="1">1804121828</strain>
    </source>
</reference>
<gene>
    <name evidence="1" type="ORF">PEPNEM18_01060</name>
</gene>
<protein>
    <submittedName>
        <fullName evidence="1">Uncharacterized protein</fullName>
    </submittedName>
</protein>
<dbReference type="Proteomes" id="UP000586454">
    <property type="component" value="Unassembled WGS sequence"/>
</dbReference>
<organism evidence="1 2">
    <name type="scientific">Aedoeadaptatus nemausensis</name>
    <dbReference type="NCBI Taxonomy" id="2582829"/>
    <lineage>
        <taxon>Bacteria</taxon>
        <taxon>Bacillati</taxon>
        <taxon>Bacillota</taxon>
        <taxon>Tissierellia</taxon>
        <taxon>Tissierellales</taxon>
        <taxon>Peptoniphilaceae</taxon>
        <taxon>Aedoeadaptatus</taxon>
    </lineage>
</organism>
<dbReference type="AlphaFoldDB" id="A0A6V6Y403"/>
<keyword evidence="2" id="KW-1185">Reference proteome</keyword>
<name>A0A6V6Y403_9FIRM</name>
<comment type="caution">
    <text evidence="1">The sequence shown here is derived from an EMBL/GenBank/DDBJ whole genome shotgun (WGS) entry which is preliminary data.</text>
</comment>
<evidence type="ECO:0000313" key="1">
    <source>
        <dbReference type="EMBL" id="CAC9931727.1"/>
    </source>
</evidence>
<dbReference type="EMBL" id="CAIJCS010000019">
    <property type="protein sequence ID" value="CAC9931727.1"/>
    <property type="molecule type" value="Genomic_DNA"/>
</dbReference>
<accession>A0A6V6Y403</accession>
<sequence length="51" mass="6136">MGLKEETVTQLKKTIRDLDYEESEYEWGSEEYEFLMDVVCEIEDAIWGVER</sequence>
<proteinExistence type="predicted"/>
<evidence type="ECO:0000313" key="2">
    <source>
        <dbReference type="Proteomes" id="UP000586454"/>
    </source>
</evidence>